<organism evidence="3 4">
    <name type="scientific">Parapedobacter koreensis</name>
    <dbReference type="NCBI Taxonomy" id="332977"/>
    <lineage>
        <taxon>Bacteria</taxon>
        <taxon>Pseudomonadati</taxon>
        <taxon>Bacteroidota</taxon>
        <taxon>Sphingobacteriia</taxon>
        <taxon>Sphingobacteriales</taxon>
        <taxon>Sphingobacteriaceae</taxon>
        <taxon>Parapedobacter</taxon>
    </lineage>
</organism>
<name>A0A1H7GNK3_9SPHI</name>
<dbReference type="Proteomes" id="UP000198916">
    <property type="component" value="Unassembled WGS sequence"/>
</dbReference>
<dbReference type="Gene3D" id="1.10.260.40">
    <property type="entry name" value="lambda repressor-like DNA-binding domains"/>
    <property type="match status" value="1"/>
</dbReference>
<evidence type="ECO:0000313" key="4">
    <source>
        <dbReference type="Proteomes" id="UP000198916"/>
    </source>
</evidence>
<proteinExistence type="predicted"/>
<dbReference type="RefSeq" id="WP_177180982.1">
    <property type="nucleotide sequence ID" value="NZ_FNZR01000001.1"/>
</dbReference>
<keyword evidence="4" id="KW-1185">Reference proteome</keyword>
<dbReference type="EMBL" id="FNZR01000001">
    <property type="protein sequence ID" value="SEK39733.1"/>
    <property type="molecule type" value="Genomic_DNA"/>
</dbReference>
<dbReference type="InterPro" id="IPR010982">
    <property type="entry name" value="Lambda_DNA-bd_dom_sf"/>
</dbReference>
<protein>
    <submittedName>
        <fullName evidence="3">Helix-turn-helix</fullName>
    </submittedName>
</protein>
<dbReference type="AlphaFoldDB" id="A0A1H7GNK3"/>
<accession>A0A1H7GNK3</accession>
<gene>
    <name evidence="3" type="ORF">SAMN05421740_101751</name>
</gene>
<dbReference type="InterPro" id="IPR001387">
    <property type="entry name" value="Cro/C1-type_HTH"/>
</dbReference>
<sequence>MAQPDILDNIKRLRKARGLSQAAMAEALHIALKTYQNIEGGITRIDIDRLGQIADVLDVGLPRLMGNEETASEDVVRFISEEKALYHKIIHDKEAYIAQLEDSIRFYREILRESRVF</sequence>
<dbReference type="PANTHER" id="PTHR46558:SF11">
    <property type="entry name" value="HTH-TYPE TRANSCRIPTIONAL REGULATOR XRE"/>
    <property type="match status" value="1"/>
</dbReference>
<dbReference type="PROSITE" id="PS50943">
    <property type="entry name" value="HTH_CROC1"/>
    <property type="match status" value="1"/>
</dbReference>
<dbReference type="GO" id="GO:0003677">
    <property type="term" value="F:DNA binding"/>
    <property type="evidence" value="ECO:0007669"/>
    <property type="project" value="UniProtKB-KW"/>
</dbReference>
<evidence type="ECO:0000256" key="1">
    <source>
        <dbReference type="ARBA" id="ARBA00023125"/>
    </source>
</evidence>
<feature type="domain" description="HTH cro/C1-type" evidence="2">
    <location>
        <begin position="10"/>
        <end position="64"/>
    </location>
</feature>
<evidence type="ECO:0000313" key="3">
    <source>
        <dbReference type="EMBL" id="SEK39733.1"/>
    </source>
</evidence>
<dbReference type="Pfam" id="PF01381">
    <property type="entry name" value="HTH_3"/>
    <property type="match status" value="1"/>
</dbReference>
<dbReference type="STRING" id="332977.SAMN05421740_101751"/>
<reference evidence="4" key="1">
    <citation type="submission" date="2016-10" db="EMBL/GenBank/DDBJ databases">
        <authorList>
            <person name="Varghese N."/>
            <person name="Submissions S."/>
        </authorList>
    </citation>
    <scope>NUCLEOTIDE SEQUENCE [LARGE SCALE GENOMIC DNA]</scope>
    <source>
        <strain evidence="4">Jip14</strain>
    </source>
</reference>
<dbReference type="CDD" id="cd00093">
    <property type="entry name" value="HTH_XRE"/>
    <property type="match status" value="1"/>
</dbReference>
<dbReference type="SUPFAM" id="SSF47413">
    <property type="entry name" value="lambda repressor-like DNA-binding domains"/>
    <property type="match status" value="1"/>
</dbReference>
<evidence type="ECO:0000259" key="2">
    <source>
        <dbReference type="PROSITE" id="PS50943"/>
    </source>
</evidence>
<dbReference type="SMART" id="SM00530">
    <property type="entry name" value="HTH_XRE"/>
    <property type="match status" value="1"/>
</dbReference>
<keyword evidence="1" id="KW-0238">DNA-binding</keyword>
<dbReference type="PANTHER" id="PTHR46558">
    <property type="entry name" value="TRACRIPTIONAL REGULATORY PROTEIN-RELATED-RELATED"/>
    <property type="match status" value="1"/>
</dbReference>